<dbReference type="InterPro" id="IPR000477">
    <property type="entry name" value="RT_dom"/>
</dbReference>
<keyword evidence="1" id="KW-0472">Membrane</keyword>
<dbReference type="Proteomes" id="UP000242715">
    <property type="component" value="Unassembled WGS sequence"/>
</dbReference>
<dbReference type="Pfam" id="PF00078">
    <property type="entry name" value="RVT_1"/>
    <property type="match status" value="1"/>
</dbReference>
<evidence type="ECO:0000256" key="1">
    <source>
        <dbReference type="SAM" id="Phobius"/>
    </source>
</evidence>
<gene>
    <name evidence="3" type="ORF">TSUD_370510</name>
</gene>
<dbReference type="CDD" id="cd01650">
    <property type="entry name" value="RT_nLTR_like"/>
    <property type="match status" value="1"/>
</dbReference>
<keyword evidence="4" id="KW-1185">Reference proteome</keyword>
<organism evidence="3 4">
    <name type="scientific">Trifolium subterraneum</name>
    <name type="common">Subterranean clover</name>
    <dbReference type="NCBI Taxonomy" id="3900"/>
    <lineage>
        <taxon>Eukaryota</taxon>
        <taxon>Viridiplantae</taxon>
        <taxon>Streptophyta</taxon>
        <taxon>Embryophyta</taxon>
        <taxon>Tracheophyta</taxon>
        <taxon>Spermatophyta</taxon>
        <taxon>Magnoliopsida</taxon>
        <taxon>eudicotyledons</taxon>
        <taxon>Gunneridae</taxon>
        <taxon>Pentapetalae</taxon>
        <taxon>rosids</taxon>
        <taxon>fabids</taxon>
        <taxon>Fabales</taxon>
        <taxon>Fabaceae</taxon>
        <taxon>Papilionoideae</taxon>
        <taxon>50 kb inversion clade</taxon>
        <taxon>NPAAA clade</taxon>
        <taxon>Hologalegina</taxon>
        <taxon>IRL clade</taxon>
        <taxon>Trifolieae</taxon>
        <taxon>Trifolium</taxon>
    </lineage>
</organism>
<dbReference type="InterPro" id="IPR043502">
    <property type="entry name" value="DNA/RNA_pol_sf"/>
</dbReference>
<dbReference type="PANTHER" id="PTHR33116:SF78">
    <property type="entry name" value="OS12G0587133 PROTEIN"/>
    <property type="match status" value="1"/>
</dbReference>
<dbReference type="PANTHER" id="PTHR33116">
    <property type="entry name" value="REVERSE TRANSCRIPTASE ZINC-BINDING DOMAIN-CONTAINING PROTEIN-RELATED-RELATED"/>
    <property type="match status" value="1"/>
</dbReference>
<evidence type="ECO:0000259" key="2">
    <source>
        <dbReference type="Pfam" id="PF00078"/>
    </source>
</evidence>
<dbReference type="AlphaFoldDB" id="A0A2Z6N395"/>
<dbReference type="OrthoDB" id="1937528at2759"/>
<reference evidence="4" key="1">
    <citation type="journal article" date="2017" name="Front. Plant Sci.">
        <title>Climate Clever Clovers: New Paradigm to Reduce the Environmental Footprint of Ruminants by Breeding Low Methanogenic Forages Utilizing Haplotype Variation.</title>
        <authorList>
            <person name="Kaur P."/>
            <person name="Appels R."/>
            <person name="Bayer P.E."/>
            <person name="Keeble-Gagnere G."/>
            <person name="Wang J."/>
            <person name="Hirakawa H."/>
            <person name="Shirasawa K."/>
            <person name="Vercoe P."/>
            <person name="Stefanova K."/>
            <person name="Durmic Z."/>
            <person name="Nichols P."/>
            <person name="Revell C."/>
            <person name="Isobe S.N."/>
            <person name="Edwards D."/>
            <person name="Erskine W."/>
        </authorList>
    </citation>
    <scope>NUCLEOTIDE SEQUENCE [LARGE SCALE GENOMIC DNA]</scope>
    <source>
        <strain evidence="4">cv. Daliak</strain>
    </source>
</reference>
<accession>A0A2Z6N395</accession>
<dbReference type="SUPFAM" id="SSF56672">
    <property type="entry name" value="DNA/RNA polymerases"/>
    <property type="match status" value="1"/>
</dbReference>
<evidence type="ECO:0000313" key="4">
    <source>
        <dbReference type="Proteomes" id="UP000242715"/>
    </source>
</evidence>
<feature type="transmembrane region" description="Helical" evidence="1">
    <location>
        <begin position="395"/>
        <end position="419"/>
    </location>
</feature>
<feature type="domain" description="Reverse transcriptase" evidence="2">
    <location>
        <begin position="177"/>
        <end position="341"/>
    </location>
</feature>
<name>A0A2Z6N395_TRISU</name>
<keyword evidence="1" id="KW-0812">Transmembrane</keyword>
<keyword evidence="1" id="KW-1133">Transmembrane helix</keyword>
<dbReference type="EMBL" id="DF973454">
    <property type="protein sequence ID" value="GAU31402.1"/>
    <property type="molecule type" value="Genomic_DNA"/>
</dbReference>
<proteinExistence type="predicted"/>
<sequence length="596" mass="67888">MIKIVQGKNVLLVTIQRAFLECATVLMKISLVKRGDANTGFFHASVKRRGRRNSILALHVGDRWVESVKEVHMAIVEYFKTQFSERSLHRPTLDEIQFLELSLDEVSVLTQPFRLEEIHHVVTVSDGYKSPDPDDFNFSFYKKFWELIKGDPMTMFNQFFVISTLPRSFSSYFITLIPKVDVPLRIGDFRPISLVGSLYKLVAKVLADRLSTIMEKLISPNQFAFIKGRQLVDGVAAINEIIDFRFGFGVTWRSWIRACVFSGNFSVLVNGSPTEEINIQRGLKQGDPLAPFLFLLVVEGLSGAVRSAEERNLFKGFRVGNAGLSVSHLQYVDDTLFLGEATVANLWTLKENLRVGSLPFMYLGLQVGDNPRKKRTWKPLLDTLAKRLGDWNFRYFSLGGMVILLNSVLNSIPIFYLSFMKMLVKIWKQIVKLQRRFLWGSTVRERKIPWVSWANVCKPKADGGLGIRDLRVMNLALLGKWRWRLLCGGQGIWRDILLARYGSLYPSPHLGSRPVGFRGTSSWWKDVSLLGGPTDSSSDWFSEGIGKKVGNGLLTSFWFEQWIGDTPLSVKYQRLFQVSEQSQSKVGEMGIWLDEE</sequence>
<evidence type="ECO:0000313" key="3">
    <source>
        <dbReference type="EMBL" id="GAU31402.1"/>
    </source>
</evidence>
<protein>
    <recommendedName>
        <fullName evidence="2">Reverse transcriptase domain-containing protein</fullName>
    </recommendedName>
</protein>